<organism evidence="2 3">
    <name type="scientific">Rhodophyticola porphyridii</name>
    <dbReference type="NCBI Taxonomy" id="1852017"/>
    <lineage>
        <taxon>Bacteria</taxon>
        <taxon>Pseudomonadati</taxon>
        <taxon>Pseudomonadota</taxon>
        <taxon>Alphaproteobacteria</taxon>
        <taxon>Rhodobacterales</taxon>
        <taxon>Roseobacteraceae</taxon>
        <taxon>Rhodophyticola</taxon>
    </lineage>
</organism>
<gene>
    <name evidence="2" type="ORF">D9R08_05735</name>
</gene>
<dbReference type="RefSeq" id="WP_121897064.1">
    <property type="nucleotide sequence ID" value="NZ_RCNT01000002.1"/>
</dbReference>
<keyword evidence="3" id="KW-1185">Reference proteome</keyword>
<dbReference type="SUPFAM" id="SSF54427">
    <property type="entry name" value="NTF2-like"/>
    <property type="match status" value="1"/>
</dbReference>
<dbReference type="EMBL" id="RCNT01000002">
    <property type="protein sequence ID" value="RMA43129.1"/>
    <property type="molecule type" value="Genomic_DNA"/>
</dbReference>
<dbReference type="InterPro" id="IPR011944">
    <property type="entry name" value="Steroid_delta5-4_isomerase"/>
</dbReference>
<dbReference type="NCBIfam" id="TIGR02246">
    <property type="entry name" value="SgcJ/EcaC family oxidoreductase"/>
    <property type="match status" value="1"/>
</dbReference>
<dbReference type="InterPro" id="IPR032710">
    <property type="entry name" value="NTF2-like_dom_sf"/>
</dbReference>
<evidence type="ECO:0000259" key="1">
    <source>
        <dbReference type="Pfam" id="PF14534"/>
    </source>
</evidence>
<evidence type="ECO:0000313" key="3">
    <source>
        <dbReference type="Proteomes" id="UP000281343"/>
    </source>
</evidence>
<dbReference type="Gene3D" id="3.10.450.50">
    <property type="match status" value="1"/>
</dbReference>
<evidence type="ECO:0000313" key="2">
    <source>
        <dbReference type="EMBL" id="RMA43129.1"/>
    </source>
</evidence>
<dbReference type="AlphaFoldDB" id="A0A3L9Y319"/>
<sequence>MAALPQSPGEIPAAFVAAWAARDAGALAALFAPDADFVNVVGIWWEDRAAIEAAHDYALTRFFAQSRLVLGRVKTRRIGEGVAVIHARMRLSGQLTPDGAEAPARSTILSFVAEKTARGWRVLSAQNTDIVPGAETQLASATGLRPQDYRRS</sequence>
<dbReference type="Proteomes" id="UP000281343">
    <property type="component" value="Unassembled WGS sequence"/>
</dbReference>
<feature type="domain" description="DUF4440" evidence="1">
    <location>
        <begin position="13"/>
        <end position="122"/>
    </location>
</feature>
<dbReference type="OrthoDB" id="122531at2"/>
<dbReference type="InterPro" id="IPR027843">
    <property type="entry name" value="DUF4440"/>
</dbReference>
<accession>A0A3L9Y319</accession>
<proteinExistence type="predicted"/>
<reference evidence="2 3" key="1">
    <citation type="submission" date="2018-10" db="EMBL/GenBank/DDBJ databases">
        <authorList>
            <person name="Jung H.S."/>
            <person name="Jeon C.O."/>
        </authorList>
    </citation>
    <scope>NUCLEOTIDE SEQUENCE [LARGE SCALE GENOMIC DNA]</scope>
    <source>
        <strain evidence="2 3">MA-7-27</strain>
    </source>
</reference>
<protein>
    <submittedName>
        <fullName evidence="2">SgcJ/EcaC family oxidoreductase</fullName>
    </submittedName>
</protein>
<name>A0A3L9Y319_9RHOB</name>
<dbReference type="Pfam" id="PF14534">
    <property type="entry name" value="DUF4440"/>
    <property type="match status" value="1"/>
</dbReference>
<comment type="caution">
    <text evidence="2">The sequence shown here is derived from an EMBL/GenBank/DDBJ whole genome shotgun (WGS) entry which is preliminary data.</text>
</comment>